<feature type="region of interest" description="Disordered" evidence="1">
    <location>
        <begin position="234"/>
        <end position="255"/>
    </location>
</feature>
<evidence type="ECO:0000313" key="4">
    <source>
        <dbReference type="Proteomes" id="UP000298284"/>
    </source>
</evidence>
<evidence type="ECO:0000256" key="2">
    <source>
        <dbReference type="SAM" id="SignalP"/>
    </source>
</evidence>
<dbReference type="OrthoDB" id="877983at2"/>
<dbReference type="RefSeq" id="WP_135528921.1">
    <property type="nucleotide sequence ID" value="NZ_SRKZ01000001.1"/>
</dbReference>
<reference evidence="3 4" key="1">
    <citation type="submission" date="2019-04" db="EMBL/GenBank/DDBJ databases">
        <authorList>
            <person name="Feng G."/>
            <person name="Zhang J."/>
            <person name="Zhu H."/>
        </authorList>
    </citation>
    <scope>NUCLEOTIDE SEQUENCE [LARGE SCALE GENOMIC DNA]</scope>
    <source>
        <strain evidence="3 4">JCM 19491</strain>
    </source>
</reference>
<dbReference type="Proteomes" id="UP000298284">
    <property type="component" value="Unassembled WGS sequence"/>
</dbReference>
<accession>A0A4Z0MT18</accession>
<evidence type="ECO:0000256" key="1">
    <source>
        <dbReference type="SAM" id="MobiDB-lite"/>
    </source>
</evidence>
<proteinExistence type="predicted"/>
<keyword evidence="2" id="KW-0732">Signal</keyword>
<name>A0A4Z0MT18_9BACT</name>
<dbReference type="AlphaFoldDB" id="A0A4Z0MT18"/>
<comment type="caution">
    <text evidence="3">The sequence shown here is derived from an EMBL/GenBank/DDBJ whole genome shotgun (WGS) entry which is preliminary data.</text>
</comment>
<evidence type="ECO:0000313" key="3">
    <source>
        <dbReference type="EMBL" id="TGD82764.1"/>
    </source>
</evidence>
<feature type="signal peptide" evidence="2">
    <location>
        <begin position="1"/>
        <end position="20"/>
    </location>
</feature>
<protein>
    <recommendedName>
        <fullName evidence="5">Lipoprotein</fullName>
    </recommendedName>
</protein>
<keyword evidence="4" id="KW-1185">Reference proteome</keyword>
<feature type="chain" id="PRO_5021231445" description="Lipoprotein" evidence="2">
    <location>
        <begin position="21"/>
        <end position="255"/>
    </location>
</feature>
<dbReference type="PROSITE" id="PS51257">
    <property type="entry name" value="PROKAR_LIPOPROTEIN"/>
    <property type="match status" value="1"/>
</dbReference>
<evidence type="ECO:0008006" key="5">
    <source>
        <dbReference type="Google" id="ProtNLM"/>
    </source>
</evidence>
<gene>
    <name evidence="3" type="ORF">EU557_02990</name>
</gene>
<dbReference type="EMBL" id="SRKZ01000001">
    <property type="protein sequence ID" value="TGD82764.1"/>
    <property type="molecule type" value="Genomic_DNA"/>
</dbReference>
<sequence>MYILRSVALAASLASLVACSDNSATRSASSPSSKAAPDTAVARKVAKEFRVHYNRPVDLDSTDGYFLPVSVVPLDGAARSRTFSSGSYESDSDRNGIEGTCYNLVFLQKATLSEHLLLTHSRFVIADIDIEKKPDARWPYLFYTIMKADTNGDGEQDKEDVSALYVSDRSGQQLHQLTPDGTDLVSWQILPKTNVLLAEVRPDVNKDREFTHADGTYWLRFDLQNLRVAPAQQPTAPLSKQLQQQMLERQSRLPQ</sequence>
<organism evidence="3 4">
    <name type="scientific">Hymenobacter wooponensis</name>
    <dbReference type="NCBI Taxonomy" id="1525360"/>
    <lineage>
        <taxon>Bacteria</taxon>
        <taxon>Pseudomonadati</taxon>
        <taxon>Bacteroidota</taxon>
        <taxon>Cytophagia</taxon>
        <taxon>Cytophagales</taxon>
        <taxon>Hymenobacteraceae</taxon>
        <taxon>Hymenobacter</taxon>
    </lineage>
</organism>